<name>A0ABQ3J3I2_9GAMM</name>
<keyword evidence="1 5" id="KW-0349">Heme</keyword>
<protein>
    <recommendedName>
        <fullName evidence="6">Cytochrome c domain-containing protein</fullName>
    </recommendedName>
</protein>
<evidence type="ECO:0000256" key="5">
    <source>
        <dbReference type="PROSITE-ProRule" id="PRU00433"/>
    </source>
</evidence>
<evidence type="ECO:0000313" key="8">
    <source>
        <dbReference type="Proteomes" id="UP000626370"/>
    </source>
</evidence>
<dbReference type="InterPro" id="IPR022442">
    <property type="entry name" value="SO_2930-like_dom"/>
</dbReference>
<dbReference type="InterPro" id="IPR012334">
    <property type="entry name" value="Pectin_lyas_fold"/>
</dbReference>
<dbReference type="NCBIfam" id="TIGR03805">
    <property type="entry name" value="beta_helix_1"/>
    <property type="match status" value="1"/>
</dbReference>
<dbReference type="Proteomes" id="UP000626370">
    <property type="component" value="Unassembled WGS sequence"/>
</dbReference>
<organism evidence="7 8">
    <name type="scientific">Thalassotalea profundi</name>
    <dbReference type="NCBI Taxonomy" id="2036687"/>
    <lineage>
        <taxon>Bacteria</taxon>
        <taxon>Pseudomonadati</taxon>
        <taxon>Pseudomonadota</taxon>
        <taxon>Gammaproteobacteria</taxon>
        <taxon>Alteromonadales</taxon>
        <taxon>Colwelliaceae</taxon>
        <taxon>Thalassotalea</taxon>
    </lineage>
</organism>
<dbReference type="InterPro" id="IPR011050">
    <property type="entry name" value="Pectin_lyase_fold/virulence"/>
</dbReference>
<dbReference type="PROSITE" id="PS51007">
    <property type="entry name" value="CYTC"/>
    <property type="match status" value="1"/>
</dbReference>
<evidence type="ECO:0000313" key="7">
    <source>
        <dbReference type="EMBL" id="GHE98161.1"/>
    </source>
</evidence>
<dbReference type="SUPFAM" id="SSF51126">
    <property type="entry name" value="Pectin lyase-like"/>
    <property type="match status" value="2"/>
</dbReference>
<evidence type="ECO:0000256" key="4">
    <source>
        <dbReference type="ARBA" id="ARBA00023004"/>
    </source>
</evidence>
<dbReference type="InterPro" id="IPR051550">
    <property type="entry name" value="SCF-Subunits/Alg-Epimerases"/>
</dbReference>
<dbReference type="PANTHER" id="PTHR22990:SF15">
    <property type="entry name" value="F-BOX ONLY PROTEIN 10"/>
    <property type="match status" value="1"/>
</dbReference>
<dbReference type="Gene3D" id="2.160.20.10">
    <property type="entry name" value="Single-stranded right-handed beta-helix, Pectin lyase-like"/>
    <property type="match status" value="1"/>
</dbReference>
<keyword evidence="8" id="KW-1185">Reference proteome</keyword>
<feature type="domain" description="Cytochrome c" evidence="6">
    <location>
        <begin position="425"/>
        <end position="506"/>
    </location>
</feature>
<dbReference type="RefSeq" id="WP_189379032.1">
    <property type="nucleotide sequence ID" value="NZ_BNAH01000013.1"/>
</dbReference>
<dbReference type="InterPro" id="IPR036909">
    <property type="entry name" value="Cyt_c-like_dom_sf"/>
</dbReference>
<dbReference type="Pfam" id="PF13229">
    <property type="entry name" value="Beta_helix"/>
    <property type="match status" value="2"/>
</dbReference>
<keyword evidence="4 5" id="KW-0408">Iron</keyword>
<dbReference type="SMART" id="SM00710">
    <property type="entry name" value="PbH1"/>
    <property type="match status" value="7"/>
</dbReference>
<evidence type="ECO:0000256" key="1">
    <source>
        <dbReference type="ARBA" id="ARBA00022617"/>
    </source>
</evidence>
<sequence length="507" mass="54528">MSSGKIIGAILVVGAFAGGMYFGGNQNATPVITNTSGGASYSGGYDKSADVDVAKSALKTAAAERTVAGQVHVVNDGDKIMDAVITAKPGDTIQVMPGTYHETVYVDKDDIRIIGVIQEGKRATLDGEGILNDAFLYSGNNFVIENFIITKYKGNAIMGQAGNNFEIRNNIIIDTGVYGIFPQLGKNGIVEYNVISGIEDAAIYVGMSDNIHVSHNDVFANVAGIEIENSRHAIVENNNVYNNTGGILAFITPGLPIKTTFDVIIRNNFIYDNNHKNFGAPGSTVGGIPAGTGILIMAADDVVVENNIITGNKTAGILITDHANAPNVTTDPESDPNPDGVKILNNLMHNNGYDTIDEVKALMLTEFKQGKPDIVRVGKSTGSCIINRHRYVSVGVKGWEECGFTNTASIDTYLLDEPVPPRVIDPSERGKVVYNGVCAGCHTYTGRMIGPPIQIIQALYMDNPQGISDYINNPTKKREDYPEMPPQNYLDEKTRLAVAEYLLSRTK</sequence>
<dbReference type="InterPro" id="IPR039448">
    <property type="entry name" value="Beta_helix"/>
</dbReference>
<keyword evidence="2 5" id="KW-0479">Metal-binding</keyword>
<dbReference type="EMBL" id="BNAH01000013">
    <property type="protein sequence ID" value="GHE98161.1"/>
    <property type="molecule type" value="Genomic_DNA"/>
</dbReference>
<dbReference type="SUPFAM" id="SSF46626">
    <property type="entry name" value="Cytochrome c"/>
    <property type="match status" value="1"/>
</dbReference>
<comment type="caution">
    <text evidence="7">The sequence shown here is derived from an EMBL/GenBank/DDBJ whole genome shotgun (WGS) entry which is preliminary data.</text>
</comment>
<gene>
    <name evidence="7" type="ORF">GCM10011501_29610</name>
</gene>
<evidence type="ECO:0000259" key="6">
    <source>
        <dbReference type="PROSITE" id="PS51007"/>
    </source>
</evidence>
<reference evidence="8" key="1">
    <citation type="journal article" date="2019" name="Int. J. Syst. Evol. Microbiol.">
        <title>The Global Catalogue of Microorganisms (GCM) 10K type strain sequencing project: providing services to taxonomists for standard genome sequencing and annotation.</title>
        <authorList>
            <consortium name="The Broad Institute Genomics Platform"/>
            <consortium name="The Broad Institute Genome Sequencing Center for Infectious Disease"/>
            <person name="Wu L."/>
            <person name="Ma J."/>
        </authorList>
    </citation>
    <scope>NUCLEOTIDE SEQUENCE [LARGE SCALE GENOMIC DNA]</scope>
    <source>
        <strain evidence="8">CGMCC 1.15922</strain>
    </source>
</reference>
<dbReference type="PANTHER" id="PTHR22990">
    <property type="entry name" value="F-BOX ONLY PROTEIN"/>
    <property type="match status" value="1"/>
</dbReference>
<keyword evidence="3" id="KW-0677">Repeat</keyword>
<evidence type="ECO:0000256" key="2">
    <source>
        <dbReference type="ARBA" id="ARBA00022723"/>
    </source>
</evidence>
<dbReference type="InterPro" id="IPR006626">
    <property type="entry name" value="PbH1"/>
</dbReference>
<dbReference type="InterPro" id="IPR009056">
    <property type="entry name" value="Cyt_c-like_dom"/>
</dbReference>
<proteinExistence type="predicted"/>
<dbReference type="Gene3D" id="1.10.760.10">
    <property type="entry name" value="Cytochrome c-like domain"/>
    <property type="match status" value="1"/>
</dbReference>
<evidence type="ECO:0000256" key="3">
    <source>
        <dbReference type="ARBA" id="ARBA00022737"/>
    </source>
</evidence>
<accession>A0ABQ3J3I2</accession>
<dbReference type="Pfam" id="PF13442">
    <property type="entry name" value="Cytochrome_CBB3"/>
    <property type="match status" value="1"/>
</dbReference>